<dbReference type="EMBL" id="UGED01000004">
    <property type="protein sequence ID" value="STL20453.1"/>
    <property type="molecule type" value="Genomic_DNA"/>
</dbReference>
<dbReference type="Proteomes" id="UP000254052">
    <property type="component" value="Unassembled WGS sequence"/>
</dbReference>
<evidence type="ECO:0000256" key="5">
    <source>
        <dbReference type="ARBA" id="ARBA00022692"/>
    </source>
</evidence>
<feature type="domain" description="Glycosyltransferase 2-like" evidence="8">
    <location>
        <begin position="10"/>
        <end position="161"/>
    </location>
</feature>
<dbReference type="EC" id="2.4.1.12" evidence="9"/>
<accession>A0A377ANQ0</accession>
<dbReference type="PANTHER" id="PTHR43867">
    <property type="entry name" value="CELLULOSE SYNTHASE CATALYTIC SUBUNIT A [UDP-FORMING]"/>
    <property type="match status" value="1"/>
</dbReference>
<evidence type="ECO:0000256" key="3">
    <source>
        <dbReference type="ARBA" id="ARBA00022676"/>
    </source>
</evidence>
<keyword evidence="3 9" id="KW-0328">Glycosyltransferase</keyword>
<dbReference type="GO" id="GO:0016760">
    <property type="term" value="F:cellulose synthase (UDP-forming) activity"/>
    <property type="evidence" value="ECO:0007669"/>
    <property type="project" value="UniProtKB-EC"/>
</dbReference>
<comment type="pathway">
    <text evidence="2">Glycan metabolism.</text>
</comment>
<gene>
    <name evidence="9" type="primary">bcsA_5</name>
    <name evidence="9" type="ORF">NCTC9962_01253</name>
</gene>
<keyword evidence="6" id="KW-1133">Transmembrane helix</keyword>
<dbReference type="GO" id="GO:0005886">
    <property type="term" value="C:plasma membrane"/>
    <property type="evidence" value="ECO:0007669"/>
    <property type="project" value="TreeGrafter"/>
</dbReference>
<dbReference type="InterPro" id="IPR050321">
    <property type="entry name" value="Glycosyltr_2/OpgH_subfam"/>
</dbReference>
<evidence type="ECO:0000256" key="7">
    <source>
        <dbReference type="ARBA" id="ARBA00023136"/>
    </source>
</evidence>
<keyword evidence="5" id="KW-0812">Transmembrane</keyword>
<keyword evidence="7" id="KW-0472">Membrane</keyword>
<evidence type="ECO:0000313" key="9">
    <source>
        <dbReference type="EMBL" id="STL20453.1"/>
    </source>
</evidence>
<organism evidence="9 10">
    <name type="scientific">Escherichia coli</name>
    <dbReference type="NCBI Taxonomy" id="562"/>
    <lineage>
        <taxon>Bacteria</taxon>
        <taxon>Pseudomonadati</taxon>
        <taxon>Pseudomonadota</taxon>
        <taxon>Gammaproteobacteria</taxon>
        <taxon>Enterobacterales</taxon>
        <taxon>Enterobacteriaceae</taxon>
        <taxon>Escherichia</taxon>
    </lineage>
</organism>
<dbReference type="Gene3D" id="3.90.550.10">
    <property type="entry name" value="Spore Coat Polysaccharide Biosynthesis Protein SpsA, Chain A"/>
    <property type="match status" value="1"/>
</dbReference>
<evidence type="ECO:0000259" key="8">
    <source>
        <dbReference type="Pfam" id="PF13632"/>
    </source>
</evidence>
<evidence type="ECO:0000256" key="4">
    <source>
        <dbReference type="ARBA" id="ARBA00022679"/>
    </source>
</evidence>
<dbReference type="InterPro" id="IPR001173">
    <property type="entry name" value="Glyco_trans_2-like"/>
</dbReference>
<proteinExistence type="predicted"/>
<evidence type="ECO:0000256" key="2">
    <source>
        <dbReference type="ARBA" id="ARBA00004881"/>
    </source>
</evidence>
<keyword evidence="4 9" id="KW-0808">Transferase</keyword>
<evidence type="ECO:0000256" key="1">
    <source>
        <dbReference type="ARBA" id="ARBA00004141"/>
    </source>
</evidence>
<evidence type="ECO:0000313" key="10">
    <source>
        <dbReference type="Proteomes" id="UP000254052"/>
    </source>
</evidence>
<comment type="subcellular location">
    <subcellularLocation>
        <location evidence="1">Membrane</location>
        <topology evidence="1">Multi-pass membrane protein</topology>
    </subcellularLocation>
</comment>
<name>A0A377ANQ0_ECOLX</name>
<dbReference type="SUPFAM" id="SSF53448">
    <property type="entry name" value="Nucleotide-diphospho-sugar transferases"/>
    <property type="match status" value="1"/>
</dbReference>
<protein>
    <submittedName>
        <fullName evidence="9">Cellulose synthase catalytic subunit</fullName>
        <ecNumber evidence="9">2.4.1.12</ecNumber>
    </submittedName>
</protein>
<dbReference type="Pfam" id="PF13632">
    <property type="entry name" value="Glyco_trans_2_3"/>
    <property type="match status" value="1"/>
</dbReference>
<reference evidence="9 10" key="1">
    <citation type="submission" date="2018-06" db="EMBL/GenBank/DDBJ databases">
        <authorList>
            <consortium name="Pathogen Informatics"/>
            <person name="Doyle S."/>
        </authorList>
    </citation>
    <scope>NUCLEOTIDE SEQUENCE [LARGE SCALE GENOMIC DNA]</scope>
    <source>
        <strain evidence="9 10">NCTC9962</strain>
    </source>
</reference>
<dbReference type="PANTHER" id="PTHR43867:SF2">
    <property type="entry name" value="CELLULOSE SYNTHASE CATALYTIC SUBUNIT A [UDP-FORMING]"/>
    <property type="match status" value="1"/>
</dbReference>
<dbReference type="AlphaFoldDB" id="A0A377ANQ0"/>
<dbReference type="InterPro" id="IPR029044">
    <property type="entry name" value="Nucleotide-diphossugar_trans"/>
</dbReference>
<evidence type="ECO:0000256" key="6">
    <source>
        <dbReference type="ARBA" id="ARBA00022989"/>
    </source>
</evidence>
<sequence length="219" mass="24945">MTMGWFLKEKQLAMMQTPHHFFSPDPFERNLGRFRKTPNEGTLFYGLVQDGNDMWDATFFCGSCAVIRRKPLDEIGGIAVETVTEDAHTSLRLHRRGYTSAYMRIPQRRGWRPKVCRRISVSVFRWARGMVQIFRLDNPLTGKGLKFAQRLCYVNAMFHFLSGIPRLILPDCAAGVPAASCLHHLCASVDDRPIRAAAYDPCQPDQLQDPGQISPLFLE</sequence>